<name>A0A1G2I548_9BACT</name>
<organism evidence="1 2">
    <name type="scientific">Candidatus Staskawiczbacteria bacterium RIFCSPHIGHO2_12_FULL_38_11</name>
    <dbReference type="NCBI Taxonomy" id="1802209"/>
    <lineage>
        <taxon>Bacteria</taxon>
        <taxon>Candidatus Staskawicziibacteriota</taxon>
    </lineage>
</organism>
<comment type="caution">
    <text evidence="1">The sequence shown here is derived from an EMBL/GenBank/DDBJ whole genome shotgun (WGS) entry which is preliminary data.</text>
</comment>
<sequence>MRTKKRTKINFKNLNFQKINPKKISLRDFNAIMDEKIRTDMCRNICCPEKLLRKNMKFCPKCDAELKNTNSSDIVPKRTIVYKTSI</sequence>
<gene>
    <name evidence="1" type="ORF">A3F47_02445</name>
</gene>
<dbReference type="EMBL" id="MHOV01000031">
    <property type="protein sequence ID" value="OGZ69611.1"/>
    <property type="molecule type" value="Genomic_DNA"/>
</dbReference>
<accession>A0A1G2I548</accession>
<dbReference type="Proteomes" id="UP000179214">
    <property type="component" value="Unassembled WGS sequence"/>
</dbReference>
<evidence type="ECO:0000313" key="1">
    <source>
        <dbReference type="EMBL" id="OGZ69611.1"/>
    </source>
</evidence>
<reference evidence="1 2" key="1">
    <citation type="journal article" date="2016" name="Nat. Commun.">
        <title>Thousands of microbial genomes shed light on interconnected biogeochemical processes in an aquifer system.</title>
        <authorList>
            <person name="Anantharaman K."/>
            <person name="Brown C.T."/>
            <person name="Hug L.A."/>
            <person name="Sharon I."/>
            <person name="Castelle C.J."/>
            <person name="Probst A.J."/>
            <person name="Thomas B.C."/>
            <person name="Singh A."/>
            <person name="Wilkins M.J."/>
            <person name="Karaoz U."/>
            <person name="Brodie E.L."/>
            <person name="Williams K.H."/>
            <person name="Hubbard S.S."/>
            <person name="Banfield J.F."/>
        </authorList>
    </citation>
    <scope>NUCLEOTIDE SEQUENCE [LARGE SCALE GENOMIC DNA]</scope>
</reference>
<evidence type="ECO:0000313" key="2">
    <source>
        <dbReference type="Proteomes" id="UP000179214"/>
    </source>
</evidence>
<protein>
    <submittedName>
        <fullName evidence="1">Uncharacterized protein</fullName>
    </submittedName>
</protein>
<proteinExistence type="predicted"/>
<dbReference type="AlphaFoldDB" id="A0A1G2I548"/>